<accession>A0A7G7YDZ6</accession>
<geneLocation type="mitochondrion" evidence="1"/>
<proteinExistence type="predicted"/>
<dbReference type="EMBL" id="MT079862">
    <property type="protein sequence ID" value="QNH92716.1"/>
    <property type="molecule type" value="Genomic_DNA"/>
</dbReference>
<sequence>MRQNNVFLGLADLCRGSITSKPNSSAPLQLRGIKTTSLESSYGQLRLEPQGEGVYKSFFEIKQFQDLPNSKVFYCRAFKTHHPYTDYIPNYSGASPSPTVNPLNIPLHFFIPLWWSIL</sequence>
<dbReference type="AlphaFoldDB" id="A0A7G7YDZ6"/>
<keyword evidence="1" id="KW-0496">Mitochondrion</keyword>
<organism evidence="1">
    <name type="scientific">Wolfiporia cocos</name>
    <dbReference type="NCBI Taxonomy" id="81056"/>
    <lineage>
        <taxon>Eukaryota</taxon>
        <taxon>Fungi</taxon>
        <taxon>Dikarya</taxon>
        <taxon>Basidiomycota</taxon>
        <taxon>Agaricomycotina</taxon>
        <taxon>Agaricomycetes</taxon>
        <taxon>Polyporales</taxon>
        <taxon>Phaeolaceae</taxon>
        <taxon>Wolfiporia</taxon>
    </lineage>
</organism>
<protein>
    <submittedName>
        <fullName evidence="1">Uncharacterized protein</fullName>
    </submittedName>
</protein>
<gene>
    <name evidence="1" type="primary">orf25</name>
</gene>
<evidence type="ECO:0000313" key="1">
    <source>
        <dbReference type="EMBL" id="QNH92716.1"/>
    </source>
</evidence>
<name>A0A7G7YDZ6_9APHY</name>
<reference evidence="1" key="1">
    <citation type="journal article" date="2020" name="Front. Microbiol.">
        <title>Characterization of Two Mitochondrial Genomes and Gene Expression Analysis Reveal Clues for Variations, Evolution, and Large-Sclerotium Formation in Medical Fungus Wolfiporia cocos.</title>
        <authorList>
            <person name="Chen M."/>
            <person name="Chen N."/>
            <person name="Wu T."/>
            <person name="Bian Y."/>
            <person name="Deng Y."/>
            <person name="Xu Z."/>
        </authorList>
    </citation>
    <scope>NUCLEOTIDE SEQUENCE</scope>
    <source>
        <strain evidence="1">MD-104 SS10</strain>
    </source>
</reference>